<gene>
    <name evidence="2" type="ORF">A4H97_03070</name>
</gene>
<sequence>MMKGVSVIICCYNSSKRLGETLEHLSVQQINNNIAAEIIVVDNASTDNTAIIARQTWDAFGVNIPLHIINESKPGLSHAREAGINASSYSYVIFCDDDNWLEENYIATAFSIMESDSQIGASGGMGIAKTEIEAPAWFEECKRGYACGSALNYTGELTENNNWLVGAGLVIRKSAWITLKKAGFETLLTDRTGTSLSSGGDLELCMVLKLGGYKLWNDNRLIYQHFIPKERLTEEYFLRLTKGCSIANVTLDAYLYVLNGWNYNKSFLWLRIYLLNLRNYYYTNKKPVQEIWIKSRPISEKAYRKELFKQGKSFKKKVVSIDKLKQTLRIINNIK</sequence>
<keyword evidence="3" id="KW-1185">Reference proteome</keyword>
<protein>
    <recommendedName>
        <fullName evidence="1">Glycosyltransferase 2-like domain-containing protein</fullName>
    </recommendedName>
</protein>
<organism evidence="2 3">
    <name type="scientific">Niastella yeongjuensis</name>
    <dbReference type="NCBI Taxonomy" id="354355"/>
    <lineage>
        <taxon>Bacteria</taxon>
        <taxon>Pseudomonadati</taxon>
        <taxon>Bacteroidota</taxon>
        <taxon>Chitinophagia</taxon>
        <taxon>Chitinophagales</taxon>
        <taxon>Chitinophagaceae</taxon>
        <taxon>Niastella</taxon>
    </lineage>
</organism>
<reference evidence="3" key="1">
    <citation type="submission" date="2016-04" db="EMBL/GenBank/DDBJ databases">
        <authorList>
            <person name="Chen L."/>
            <person name="Zhuang W."/>
            <person name="Wang G."/>
        </authorList>
    </citation>
    <scope>NUCLEOTIDE SEQUENCE [LARGE SCALE GENOMIC DNA]</scope>
    <source>
        <strain evidence="3">17621</strain>
    </source>
</reference>
<dbReference type="Proteomes" id="UP000192610">
    <property type="component" value="Unassembled WGS sequence"/>
</dbReference>
<feature type="domain" description="Glycosyltransferase 2-like" evidence="1">
    <location>
        <begin position="6"/>
        <end position="122"/>
    </location>
</feature>
<name>A0A1V9EXI2_9BACT</name>
<accession>A0A1V9EXI2</accession>
<dbReference type="AlphaFoldDB" id="A0A1V9EXI2"/>
<proteinExistence type="predicted"/>
<dbReference type="GO" id="GO:0016758">
    <property type="term" value="F:hexosyltransferase activity"/>
    <property type="evidence" value="ECO:0007669"/>
    <property type="project" value="UniProtKB-ARBA"/>
</dbReference>
<dbReference type="CDD" id="cd00761">
    <property type="entry name" value="Glyco_tranf_GTA_type"/>
    <property type="match status" value="1"/>
</dbReference>
<evidence type="ECO:0000259" key="1">
    <source>
        <dbReference type="Pfam" id="PF00535"/>
    </source>
</evidence>
<dbReference type="EMBL" id="LVXG01000012">
    <property type="protein sequence ID" value="OQP50821.1"/>
    <property type="molecule type" value="Genomic_DNA"/>
</dbReference>
<comment type="caution">
    <text evidence="2">The sequence shown here is derived from an EMBL/GenBank/DDBJ whole genome shotgun (WGS) entry which is preliminary data.</text>
</comment>
<dbReference type="Gene3D" id="3.90.550.10">
    <property type="entry name" value="Spore Coat Polysaccharide Biosynthesis Protein SpsA, Chain A"/>
    <property type="match status" value="1"/>
</dbReference>
<dbReference type="PANTHER" id="PTHR22916">
    <property type="entry name" value="GLYCOSYLTRANSFERASE"/>
    <property type="match status" value="1"/>
</dbReference>
<evidence type="ECO:0000313" key="2">
    <source>
        <dbReference type="EMBL" id="OQP50821.1"/>
    </source>
</evidence>
<dbReference type="InterPro" id="IPR001173">
    <property type="entry name" value="Glyco_trans_2-like"/>
</dbReference>
<dbReference type="SUPFAM" id="SSF53448">
    <property type="entry name" value="Nucleotide-diphospho-sugar transferases"/>
    <property type="match status" value="1"/>
</dbReference>
<dbReference type="RefSeq" id="WP_081199260.1">
    <property type="nucleotide sequence ID" value="NZ_FOCZ01000001.1"/>
</dbReference>
<dbReference type="InterPro" id="IPR029044">
    <property type="entry name" value="Nucleotide-diphossugar_trans"/>
</dbReference>
<dbReference type="Pfam" id="PF00535">
    <property type="entry name" value="Glycos_transf_2"/>
    <property type="match status" value="1"/>
</dbReference>
<dbReference type="OrthoDB" id="786280at2"/>
<dbReference type="STRING" id="354355.SAMN05660816_00327"/>
<evidence type="ECO:0000313" key="3">
    <source>
        <dbReference type="Proteomes" id="UP000192610"/>
    </source>
</evidence>